<gene>
    <name evidence="2" type="ORF">Pflav_023830</name>
</gene>
<organism evidence="2 3">
    <name type="scientific">Phytohabitans flavus</name>
    <dbReference type="NCBI Taxonomy" id="1076124"/>
    <lineage>
        <taxon>Bacteria</taxon>
        <taxon>Bacillati</taxon>
        <taxon>Actinomycetota</taxon>
        <taxon>Actinomycetes</taxon>
        <taxon>Micromonosporales</taxon>
        <taxon>Micromonosporaceae</taxon>
    </lineage>
</organism>
<reference evidence="2 3" key="2">
    <citation type="submission" date="2020-03" db="EMBL/GenBank/DDBJ databases">
        <authorList>
            <person name="Ichikawa N."/>
            <person name="Kimura A."/>
            <person name="Kitahashi Y."/>
            <person name="Uohara A."/>
        </authorList>
    </citation>
    <scope>NUCLEOTIDE SEQUENCE [LARGE SCALE GENOMIC DNA]</scope>
    <source>
        <strain evidence="2 3">NBRC 107702</strain>
    </source>
</reference>
<name>A0A6F8XQ70_9ACTN</name>
<dbReference type="Proteomes" id="UP000502508">
    <property type="component" value="Chromosome"/>
</dbReference>
<protein>
    <submittedName>
        <fullName evidence="2">Uncharacterized protein</fullName>
    </submittedName>
</protein>
<reference evidence="2 3" key="1">
    <citation type="submission" date="2020-03" db="EMBL/GenBank/DDBJ databases">
        <title>Whole genome shotgun sequence of Phytohabitans flavus NBRC 107702.</title>
        <authorList>
            <person name="Komaki H."/>
            <person name="Tamura T."/>
        </authorList>
    </citation>
    <scope>NUCLEOTIDE SEQUENCE [LARGE SCALE GENOMIC DNA]</scope>
    <source>
        <strain evidence="2 3">NBRC 107702</strain>
    </source>
</reference>
<keyword evidence="3" id="KW-1185">Reference proteome</keyword>
<evidence type="ECO:0000256" key="1">
    <source>
        <dbReference type="SAM" id="Phobius"/>
    </source>
</evidence>
<proteinExistence type="predicted"/>
<keyword evidence="1" id="KW-0472">Membrane</keyword>
<dbReference type="RefSeq" id="WP_173036047.1">
    <property type="nucleotide sequence ID" value="NZ_AP022870.1"/>
</dbReference>
<dbReference type="EMBL" id="AP022870">
    <property type="protein sequence ID" value="BCB75973.1"/>
    <property type="molecule type" value="Genomic_DNA"/>
</dbReference>
<evidence type="ECO:0000313" key="3">
    <source>
        <dbReference type="Proteomes" id="UP000502508"/>
    </source>
</evidence>
<evidence type="ECO:0000313" key="2">
    <source>
        <dbReference type="EMBL" id="BCB75973.1"/>
    </source>
</evidence>
<keyword evidence="1" id="KW-0812">Transmembrane</keyword>
<feature type="transmembrane region" description="Helical" evidence="1">
    <location>
        <begin position="26"/>
        <end position="49"/>
    </location>
</feature>
<dbReference type="KEGG" id="pfla:Pflav_023830"/>
<accession>A0A6F8XQ70</accession>
<sequence>MKQTIGSEAAAKSRSVHDMPGGALDIWAFVLSFFVPVAALIFGIIWLAIAAHGGGR</sequence>
<dbReference type="AlphaFoldDB" id="A0A6F8XQ70"/>
<keyword evidence="1" id="KW-1133">Transmembrane helix</keyword>